<accession>A0ABP0GGQ7</accession>
<feature type="region of interest" description="Disordered" evidence="1">
    <location>
        <begin position="52"/>
        <end position="98"/>
    </location>
</feature>
<feature type="signal peptide" evidence="2">
    <location>
        <begin position="1"/>
        <end position="16"/>
    </location>
</feature>
<name>A0ABP0GGQ7_CLALP</name>
<feature type="chain" id="PRO_5046496717" description="Secreted protein" evidence="2">
    <location>
        <begin position="17"/>
        <end position="98"/>
    </location>
</feature>
<evidence type="ECO:0000313" key="4">
    <source>
        <dbReference type="Proteomes" id="UP001642483"/>
    </source>
</evidence>
<keyword evidence="4" id="KW-1185">Reference proteome</keyword>
<organism evidence="3 4">
    <name type="scientific">Clavelina lepadiformis</name>
    <name type="common">Light-bulb sea squirt</name>
    <name type="synonym">Ascidia lepadiformis</name>
    <dbReference type="NCBI Taxonomy" id="159417"/>
    <lineage>
        <taxon>Eukaryota</taxon>
        <taxon>Metazoa</taxon>
        <taxon>Chordata</taxon>
        <taxon>Tunicata</taxon>
        <taxon>Ascidiacea</taxon>
        <taxon>Aplousobranchia</taxon>
        <taxon>Clavelinidae</taxon>
        <taxon>Clavelina</taxon>
    </lineage>
</organism>
<dbReference type="EMBL" id="CAWYQH010000119">
    <property type="protein sequence ID" value="CAK8690952.1"/>
    <property type="molecule type" value="Genomic_DNA"/>
</dbReference>
<keyword evidence="2" id="KW-0732">Signal</keyword>
<feature type="compositionally biased region" description="Low complexity" evidence="1">
    <location>
        <begin position="58"/>
        <end position="89"/>
    </location>
</feature>
<sequence>MKHIFVLLAVVALASAVPIVDQKKNEVAETELAKSDKDLLLQLRSYLAQSQSQSQVNAGHGAQAQHQSQSQINTGHGAQAQQQSQSQGQWHKRSEELN</sequence>
<evidence type="ECO:0008006" key="5">
    <source>
        <dbReference type="Google" id="ProtNLM"/>
    </source>
</evidence>
<evidence type="ECO:0000256" key="1">
    <source>
        <dbReference type="SAM" id="MobiDB-lite"/>
    </source>
</evidence>
<proteinExistence type="predicted"/>
<evidence type="ECO:0000313" key="3">
    <source>
        <dbReference type="EMBL" id="CAK8690952.1"/>
    </source>
</evidence>
<evidence type="ECO:0000256" key="2">
    <source>
        <dbReference type="SAM" id="SignalP"/>
    </source>
</evidence>
<dbReference type="Proteomes" id="UP001642483">
    <property type="component" value="Unassembled WGS sequence"/>
</dbReference>
<comment type="caution">
    <text evidence="3">The sequence shown here is derived from an EMBL/GenBank/DDBJ whole genome shotgun (WGS) entry which is preliminary data.</text>
</comment>
<gene>
    <name evidence="3" type="ORF">CVLEPA_LOCUS23495</name>
</gene>
<reference evidence="3 4" key="1">
    <citation type="submission" date="2024-02" db="EMBL/GenBank/DDBJ databases">
        <authorList>
            <person name="Daric V."/>
            <person name="Darras S."/>
        </authorList>
    </citation>
    <scope>NUCLEOTIDE SEQUENCE [LARGE SCALE GENOMIC DNA]</scope>
</reference>
<protein>
    <recommendedName>
        <fullName evidence="5">Secreted protein</fullName>
    </recommendedName>
</protein>